<name>A0A1H1TKJ1_MUCMA</name>
<organism evidence="3 4">
    <name type="scientific">Mucilaginibacter mallensis</name>
    <dbReference type="NCBI Taxonomy" id="652787"/>
    <lineage>
        <taxon>Bacteria</taxon>
        <taxon>Pseudomonadati</taxon>
        <taxon>Bacteroidota</taxon>
        <taxon>Sphingobacteriia</taxon>
        <taxon>Sphingobacteriales</taxon>
        <taxon>Sphingobacteriaceae</taxon>
        <taxon>Mucilaginibacter</taxon>
    </lineage>
</organism>
<reference evidence="3 4" key="1">
    <citation type="submission" date="2016-10" db="EMBL/GenBank/DDBJ databases">
        <authorList>
            <person name="de Groot N.N."/>
        </authorList>
    </citation>
    <scope>NUCLEOTIDE SEQUENCE [LARGE SCALE GENOMIC DNA]</scope>
    <source>
        <strain evidence="3 4">MP1X4</strain>
    </source>
</reference>
<keyword evidence="4" id="KW-1185">Reference proteome</keyword>
<feature type="domain" description="GH16" evidence="2">
    <location>
        <begin position="32"/>
        <end position="273"/>
    </location>
</feature>
<protein>
    <submittedName>
        <fullName evidence="3">Glycosyl hydrolases family 16</fullName>
    </submittedName>
</protein>
<gene>
    <name evidence="3" type="ORF">SAMN05216490_1448</name>
</gene>
<dbReference type="OrthoDB" id="9809583at2"/>
<comment type="similarity">
    <text evidence="1">Belongs to the glycosyl hydrolase 16 family.</text>
</comment>
<evidence type="ECO:0000259" key="2">
    <source>
        <dbReference type="PROSITE" id="PS51762"/>
    </source>
</evidence>
<dbReference type="EMBL" id="LT629740">
    <property type="protein sequence ID" value="SDS60039.1"/>
    <property type="molecule type" value="Genomic_DNA"/>
</dbReference>
<evidence type="ECO:0000313" key="3">
    <source>
        <dbReference type="EMBL" id="SDS60039.1"/>
    </source>
</evidence>
<proteinExistence type="inferred from homology"/>
<dbReference type="Pfam" id="PF00722">
    <property type="entry name" value="Glyco_hydro_16"/>
    <property type="match status" value="1"/>
</dbReference>
<sequence length="275" mass="30123">MGVMCAALLASCGGKSNDAKPYVYIPQAPVDSNWTFGTTPVWSDEFTNTGTPDTTKWKYDLGGGGWGNAELEDYTDSLGNVSVGNGVLTITAKKQYLGGESYTSTRIVSKGSITYGRIEVKAMLPSGKGTWPAIWMLPDDYKYGPWPNSGEVDIMEMVGYDPNNVHFSAHNETYFAGNAKTSTMNIPTASTAYHLYREDWTPYAIRGYYDNQLVFSYVNDGKGSPTWPYDQKFHLLMNIAVGGSWGGIDGVDDTAFPTSMKIDYVHFFAMGAPAK</sequence>
<dbReference type="PANTHER" id="PTHR10963">
    <property type="entry name" value="GLYCOSYL HYDROLASE-RELATED"/>
    <property type="match status" value="1"/>
</dbReference>
<evidence type="ECO:0000256" key="1">
    <source>
        <dbReference type="ARBA" id="ARBA00006865"/>
    </source>
</evidence>
<dbReference type="AlphaFoldDB" id="A0A1H1TKJ1"/>
<dbReference type="CDD" id="cd08023">
    <property type="entry name" value="GH16_laminarinase_like"/>
    <property type="match status" value="1"/>
</dbReference>
<dbReference type="PROSITE" id="PS51762">
    <property type="entry name" value="GH16_2"/>
    <property type="match status" value="1"/>
</dbReference>
<dbReference type="SUPFAM" id="SSF49899">
    <property type="entry name" value="Concanavalin A-like lectins/glucanases"/>
    <property type="match status" value="1"/>
</dbReference>
<keyword evidence="3" id="KW-0378">Hydrolase</keyword>
<dbReference type="Proteomes" id="UP000199679">
    <property type="component" value="Chromosome I"/>
</dbReference>
<dbReference type="GO" id="GO:0005975">
    <property type="term" value="P:carbohydrate metabolic process"/>
    <property type="evidence" value="ECO:0007669"/>
    <property type="project" value="InterPro"/>
</dbReference>
<dbReference type="InterPro" id="IPR000757">
    <property type="entry name" value="Beta-glucanase-like"/>
</dbReference>
<dbReference type="STRING" id="652787.SAMN05216490_1448"/>
<dbReference type="GO" id="GO:0004553">
    <property type="term" value="F:hydrolase activity, hydrolyzing O-glycosyl compounds"/>
    <property type="evidence" value="ECO:0007669"/>
    <property type="project" value="InterPro"/>
</dbReference>
<dbReference type="PANTHER" id="PTHR10963:SF55">
    <property type="entry name" value="GLYCOSIDE HYDROLASE FAMILY 16 PROTEIN"/>
    <property type="match status" value="1"/>
</dbReference>
<dbReference type="InterPro" id="IPR050546">
    <property type="entry name" value="Glycosyl_Hydrlase_16"/>
</dbReference>
<evidence type="ECO:0000313" key="4">
    <source>
        <dbReference type="Proteomes" id="UP000199679"/>
    </source>
</evidence>
<dbReference type="Gene3D" id="2.60.120.200">
    <property type="match status" value="1"/>
</dbReference>
<dbReference type="InterPro" id="IPR013320">
    <property type="entry name" value="ConA-like_dom_sf"/>
</dbReference>
<accession>A0A1H1TKJ1</accession>